<dbReference type="InterPro" id="IPR001841">
    <property type="entry name" value="Znf_RING"/>
</dbReference>
<dbReference type="PROSITE" id="PS50089">
    <property type="entry name" value="ZF_RING_2"/>
    <property type="match status" value="1"/>
</dbReference>
<sequence length="136" mass="15014">MSDSSVLGEWGAPQPAGQTTIQTVLGAVAICCVAVVFYSLVRYFLKKQHAAEVEEIQLPTLPQSSFQEASKISGAGDQCSVCLEEFVETDVVSVLPRCSHMFHQICIRDWMAECSRRLPTSLPTCPLCRLDYQETV</sequence>
<dbReference type="PANTHER" id="PTHR45931:SF16">
    <property type="entry name" value="RING_U-BOX SUPERFAMILY PROTEIN"/>
    <property type="match status" value="1"/>
</dbReference>
<keyword evidence="8" id="KW-1185">Reference proteome</keyword>
<evidence type="ECO:0000256" key="5">
    <source>
        <dbReference type="SAM" id="Phobius"/>
    </source>
</evidence>
<protein>
    <recommendedName>
        <fullName evidence="6">RING-type domain-containing protein</fullName>
    </recommendedName>
</protein>
<dbReference type="Gene3D" id="3.30.40.10">
    <property type="entry name" value="Zinc/RING finger domain, C3HC4 (zinc finger)"/>
    <property type="match status" value="1"/>
</dbReference>
<dbReference type="GO" id="GO:0006511">
    <property type="term" value="P:ubiquitin-dependent protein catabolic process"/>
    <property type="evidence" value="ECO:0007669"/>
    <property type="project" value="TreeGrafter"/>
</dbReference>
<accession>A0AAV2GLG4</accession>
<dbReference type="Proteomes" id="UP001497516">
    <property type="component" value="Chromosome 9"/>
</dbReference>
<dbReference type="SUPFAM" id="SSF57850">
    <property type="entry name" value="RING/U-box"/>
    <property type="match status" value="1"/>
</dbReference>
<dbReference type="EMBL" id="OZ034822">
    <property type="protein sequence ID" value="CAL1410315.1"/>
    <property type="molecule type" value="Genomic_DNA"/>
</dbReference>
<dbReference type="GO" id="GO:0008270">
    <property type="term" value="F:zinc ion binding"/>
    <property type="evidence" value="ECO:0007669"/>
    <property type="project" value="UniProtKB-KW"/>
</dbReference>
<evidence type="ECO:0000256" key="4">
    <source>
        <dbReference type="PROSITE-ProRule" id="PRU00175"/>
    </source>
</evidence>
<keyword evidence="5" id="KW-1133">Transmembrane helix</keyword>
<dbReference type="InterPro" id="IPR051834">
    <property type="entry name" value="RING_finger_E3_ligase"/>
</dbReference>
<dbReference type="GO" id="GO:0061630">
    <property type="term" value="F:ubiquitin protein ligase activity"/>
    <property type="evidence" value="ECO:0007669"/>
    <property type="project" value="TreeGrafter"/>
</dbReference>
<evidence type="ECO:0000313" key="7">
    <source>
        <dbReference type="EMBL" id="CAL1410315.1"/>
    </source>
</evidence>
<keyword evidence="5" id="KW-0472">Membrane</keyword>
<dbReference type="AlphaFoldDB" id="A0AAV2GLG4"/>
<dbReference type="Pfam" id="PF13639">
    <property type="entry name" value="zf-RING_2"/>
    <property type="match status" value="1"/>
</dbReference>
<gene>
    <name evidence="7" type="ORF">LTRI10_LOCUS49745</name>
</gene>
<keyword evidence="3" id="KW-0862">Zinc</keyword>
<keyword evidence="1" id="KW-0479">Metal-binding</keyword>
<evidence type="ECO:0000256" key="3">
    <source>
        <dbReference type="ARBA" id="ARBA00022833"/>
    </source>
</evidence>
<organism evidence="7 8">
    <name type="scientific">Linum trigynum</name>
    <dbReference type="NCBI Taxonomy" id="586398"/>
    <lineage>
        <taxon>Eukaryota</taxon>
        <taxon>Viridiplantae</taxon>
        <taxon>Streptophyta</taxon>
        <taxon>Embryophyta</taxon>
        <taxon>Tracheophyta</taxon>
        <taxon>Spermatophyta</taxon>
        <taxon>Magnoliopsida</taxon>
        <taxon>eudicotyledons</taxon>
        <taxon>Gunneridae</taxon>
        <taxon>Pentapetalae</taxon>
        <taxon>rosids</taxon>
        <taxon>fabids</taxon>
        <taxon>Malpighiales</taxon>
        <taxon>Linaceae</taxon>
        <taxon>Linum</taxon>
    </lineage>
</organism>
<evidence type="ECO:0000256" key="1">
    <source>
        <dbReference type="ARBA" id="ARBA00022723"/>
    </source>
</evidence>
<dbReference type="GO" id="GO:0005634">
    <property type="term" value="C:nucleus"/>
    <property type="evidence" value="ECO:0007669"/>
    <property type="project" value="TreeGrafter"/>
</dbReference>
<keyword evidence="5" id="KW-0812">Transmembrane</keyword>
<feature type="transmembrane region" description="Helical" evidence="5">
    <location>
        <begin position="20"/>
        <end position="41"/>
    </location>
</feature>
<evidence type="ECO:0000313" key="8">
    <source>
        <dbReference type="Proteomes" id="UP001497516"/>
    </source>
</evidence>
<dbReference type="SMART" id="SM00184">
    <property type="entry name" value="RING"/>
    <property type="match status" value="1"/>
</dbReference>
<evidence type="ECO:0000259" key="6">
    <source>
        <dbReference type="PROSITE" id="PS50089"/>
    </source>
</evidence>
<proteinExistence type="predicted"/>
<keyword evidence="2 4" id="KW-0863">Zinc-finger</keyword>
<evidence type="ECO:0000256" key="2">
    <source>
        <dbReference type="ARBA" id="ARBA00022771"/>
    </source>
</evidence>
<dbReference type="InterPro" id="IPR013083">
    <property type="entry name" value="Znf_RING/FYVE/PHD"/>
</dbReference>
<name>A0AAV2GLG4_9ROSI</name>
<reference evidence="7 8" key="1">
    <citation type="submission" date="2024-04" db="EMBL/GenBank/DDBJ databases">
        <authorList>
            <person name="Fracassetti M."/>
        </authorList>
    </citation>
    <scope>NUCLEOTIDE SEQUENCE [LARGE SCALE GENOMIC DNA]</scope>
</reference>
<feature type="domain" description="RING-type" evidence="6">
    <location>
        <begin position="79"/>
        <end position="129"/>
    </location>
</feature>
<dbReference type="PANTHER" id="PTHR45931">
    <property type="entry name" value="SI:CH211-59O9.10"/>
    <property type="match status" value="1"/>
</dbReference>